<dbReference type="GO" id="GO:0005737">
    <property type="term" value="C:cytoplasm"/>
    <property type="evidence" value="ECO:0007669"/>
    <property type="project" value="InterPro"/>
</dbReference>
<dbReference type="InterPro" id="IPR011598">
    <property type="entry name" value="bHLH_dom"/>
</dbReference>
<dbReference type="InterPro" id="IPR000014">
    <property type="entry name" value="PAS"/>
</dbReference>
<evidence type="ECO:0000256" key="1">
    <source>
        <dbReference type="ARBA" id="ARBA00022737"/>
    </source>
</evidence>
<keyword evidence="10" id="KW-1185">Reference proteome</keyword>
<feature type="compositionally biased region" description="Polar residues" evidence="6">
    <location>
        <begin position="14"/>
        <end position="42"/>
    </location>
</feature>
<accession>A0A1J1I5W3</accession>
<dbReference type="SMART" id="SM00091">
    <property type="entry name" value="PAS"/>
    <property type="match status" value="2"/>
</dbReference>
<dbReference type="GO" id="GO:0003677">
    <property type="term" value="F:DNA binding"/>
    <property type="evidence" value="ECO:0007669"/>
    <property type="project" value="UniProtKB-KW"/>
</dbReference>
<feature type="domain" description="BHLH" evidence="8">
    <location>
        <begin position="276"/>
        <end position="329"/>
    </location>
</feature>
<dbReference type="SMART" id="SM00353">
    <property type="entry name" value="HLH"/>
    <property type="match status" value="1"/>
</dbReference>
<dbReference type="STRING" id="568069.A0A1J1I5W3"/>
<dbReference type="InterPro" id="IPR001067">
    <property type="entry name" value="Nuc_translocat"/>
</dbReference>
<feature type="region of interest" description="Disordered" evidence="6">
    <location>
        <begin position="1"/>
        <end position="92"/>
    </location>
</feature>
<feature type="domain" description="PAS" evidence="7">
    <location>
        <begin position="346"/>
        <end position="418"/>
    </location>
</feature>
<name>A0A1J1I5W3_9DIPT</name>
<dbReference type="PANTHER" id="PTHR23042">
    <property type="entry name" value="CIRCADIAN PROTEIN CLOCK/ARNT/BMAL/PAS"/>
    <property type="match status" value="1"/>
</dbReference>
<dbReference type="PROSITE" id="PS50888">
    <property type="entry name" value="BHLH"/>
    <property type="match status" value="1"/>
</dbReference>
<evidence type="ECO:0000256" key="2">
    <source>
        <dbReference type="ARBA" id="ARBA00023015"/>
    </source>
</evidence>
<evidence type="ECO:0000256" key="4">
    <source>
        <dbReference type="ARBA" id="ARBA00023163"/>
    </source>
</evidence>
<dbReference type="SUPFAM" id="SSF47459">
    <property type="entry name" value="HLH, helix-loop-helix DNA-binding domain"/>
    <property type="match status" value="1"/>
</dbReference>
<dbReference type="CDD" id="cd11391">
    <property type="entry name" value="bHLH_PAS"/>
    <property type="match status" value="1"/>
</dbReference>
<keyword evidence="3" id="KW-0238">DNA-binding</keyword>
<dbReference type="GO" id="GO:0005667">
    <property type="term" value="C:transcription regulator complex"/>
    <property type="evidence" value="ECO:0007669"/>
    <property type="project" value="InterPro"/>
</dbReference>
<proteinExistence type="predicted"/>
<dbReference type="PRINTS" id="PR00785">
    <property type="entry name" value="NCTRNSLOCATR"/>
</dbReference>
<keyword evidence="5" id="KW-0539">Nucleus</keyword>
<dbReference type="EMBL" id="CVRI01000042">
    <property type="protein sequence ID" value="CRK95719.1"/>
    <property type="molecule type" value="Genomic_DNA"/>
</dbReference>
<keyword evidence="4" id="KW-0804">Transcription</keyword>
<dbReference type="GO" id="GO:0005634">
    <property type="term" value="C:nucleus"/>
    <property type="evidence" value="ECO:0007669"/>
    <property type="project" value="InterPro"/>
</dbReference>
<dbReference type="Proteomes" id="UP000183832">
    <property type="component" value="Unassembled WGS sequence"/>
</dbReference>
<dbReference type="GO" id="GO:0003700">
    <property type="term" value="F:DNA-binding transcription factor activity"/>
    <property type="evidence" value="ECO:0007669"/>
    <property type="project" value="InterPro"/>
</dbReference>
<evidence type="ECO:0000256" key="5">
    <source>
        <dbReference type="ARBA" id="ARBA00023242"/>
    </source>
</evidence>
<dbReference type="InterPro" id="IPR050933">
    <property type="entry name" value="Circadian_TF"/>
</dbReference>
<evidence type="ECO:0000259" key="7">
    <source>
        <dbReference type="PROSITE" id="PS50112"/>
    </source>
</evidence>
<dbReference type="GO" id="GO:0046983">
    <property type="term" value="F:protein dimerization activity"/>
    <property type="evidence" value="ECO:0007669"/>
    <property type="project" value="InterPro"/>
</dbReference>
<dbReference type="AlphaFoldDB" id="A0A1J1I5W3"/>
<dbReference type="Pfam" id="PF14598">
    <property type="entry name" value="PAS_11"/>
    <property type="match status" value="1"/>
</dbReference>
<dbReference type="InterPro" id="IPR035965">
    <property type="entry name" value="PAS-like_dom_sf"/>
</dbReference>
<gene>
    <name evidence="9" type="ORF">CLUMA_CG009176</name>
</gene>
<protein>
    <submittedName>
        <fullName evidence="9">CLUMA_CG009176, isoform A</fullName>
    </submittedName>
</protein>
<evidence type="ECO:0000256" key="3">
    <source>
        <dbReference type="ARBA" id="ARBA00023125"/>
    </source>
</evidence>
<evidence type="ECO:0000313" key="10">
    <source>
        <dbReference type="Proteomes" id="UP000183832"/>
    </source>
</evidence>
<reference evidence="9 10" key="1">
    <citation type="submission" date="2015-04" db="EMBL/GenBank/DDBJ databases">
        <authorList>
            <person name="Syromyatnikov M.Y."/>
            <person name="Popov V.N."/>
        </authorList>
    </citation>
    <scope>NUCLEOTIDE SEQUENCE [LARGE SCALE GENOMIC DNA]</scope>
</reference>
<keyword evidence="2" id="KW-0805">Transcription regulation</keyword>
<dbReference type="Gene3D" id="3.30.450.20">
    <property type="entry name" value="PAS domain"/>
    <property type="match status" value="2"/>
</dbReference>
<dbReference type="CDD" id="cd00130">
    <property type="entry name" value="PAS"/>
    <property type="match status" value="2"/>
</dbReference>
<dbReference type="GO" id="GO:0045944">
    <property type="term" value="P:positive regulation of transcription by RNA polymerase II"/>
    <property type="evidence" value="ECO:0007669"/>
    <property type="project" value="UniProtKB-ARBA"/>
</dbReference>
<dbReference type="PROSITE" id="PS50112">
    <property type="entry name" value="PAS"/>
    <property type="match status" value="1"/>
</dbReference>
<dbReference type="OrthoDB" id="7788762at2759"/>
<organism evidence="9 10">
    <name type="scientific">Clunio marinus</name>
    <dbReference type="NCBI Taxonomy" id="568069"/>
    <lineage>
        <taxon>Eukaryota</taxon>
        <taxon>Metazoa</taxon>
        <taxon>Ecdysozoa</taxon>
        <taxon>Arthropoda</taxon>
        <taxon>Hexapoda</taxon>
        <taxon>Insecta</taxon>
        <taxon>Pterygota</taxon>
        <taxon>Neoptera</taxon>
        <taxon>Endopterygota</taxon>
        <taxon>Diptera</taxon>
        <taxon>Nematocera</taxon>
        <taxon>Chironomoidea</taxon>
        <taxon>Chironomidae</taxon>
        <taxon>Clunio</taxon>
    </lineage>
</organism>
<dbReference type="InterPro" id="IPR036638">
    <property type="entry name" value="HLH_DNA-bd_sf"/>
</dbReference>
<evidence type="ECO:0000256" key="6">
    <source>
        <dbReference type="SAM" id="MobiDB-lite"/>
    </source>
</evidence>
<evidence type="ECO:0000313" key="9">
    <source>
        <dbReference type="EMBL" id="CRK95719.1"/>
    </source>
</evidence>
<dbReference type="Pfam" id="PF00010">
    <property type="entry name" value="HLH"/>
    <property type="match status" value="1"/>
</dbReference>
<sequence>MVGKEKSLSKVKRSSNLMIDTSNVIVKQEHNLLSPQSTSSEHSSLDDRNAQNNSAGEDQAIIKYEDDSNLETMSSNDKPDRMDKTSHFTSGPSAERIHELNYDFSEIDRNVCSSGSLSEKVQSRTYVNASNGYQEVQSNENLSNWKYDHIECKQEANVPTFINDMISSDNGNLGLENEFNEPYQYECNLSEPLYTNDASNSNTLDTQALYKPRVGPYHITSSKNQLPTWYAPPENFCLPPSDLSQYPFQQGSFQGSQSSSVIDQNMRNMIHLTNRNGREARNRAEKHRRDKLNGSIQELSSMVPHVAESPRRVDKTAVLRFSAHGLRIDYVFGNQKPNRYIINPKSTEGLMKLLDTFLLSVTCRGNIVLVSNSVEQYLGHCRSDLFGQSLLNITHPEDHAFLKQQLIPTDLHNLFAAKTDENGEIRSRTQEEEEEIDKKLREDRRDFTLRLARAGPRSEPTVYEMVRIDGCFRRADQAPRGRPSAGPTGLQLIRRARGRDDNIPLHSISGNDIILIAMARIIKPPMFCDRLIEACRYEYKTRHLIDGRIVQCDQRISIVAGYLIEEISGLSPFTFIHRDDVRWVMVALRQMYDFGKPYGESCYRLMSRTGQFIYLKTRGCLEVDAKTRQVHSFVCVNSLVSDEEGKRLVREMKKKFSAIISEEELSAMESDVPAVENPQKLERAILNLITNLNNATSCDDDNVSMISESTVENEDNTRRTPLPLAIIPPKSNTIKSSIFKAVNVIGQALKGQSPTIKDEPRSPETPSQTNYAFHHDSSHQINIKSEPACILSPTSSSMSSLDSDLSSPFLSSSGNIQHQSVVTTNDRINSNSLKASANDIKKLDYFLPYDNFSNSSIDATPAINTLTSTATETNMNNNNNGNINRNSVLKRVYASSDNDDDYNELTKKPTLSLHSVLGSSASETSVKPCLDMLNMSVCATDISDVLSPTFPDDSLTEPFNCGISQILQNSIETLTPEQEEQREILNSLRESCSVITASSKNSPNSNCKKDDR</sequence>
<dbReference type="Gene3D" id="4.10.280.10">
    <property type="entry name" value="Helix-loop-helix DNA-binding domain"/>
    <property type="match status" value="1"/>
</dbReference>
<evidence type="ECO:0000259" key="8">
    <source>
        <dbReference type="PROSITE" id="PS50888"/>
    </source>
</evidence>
<keyword evidence="1" id="KW-0677">Repeat</keyword>
<dbReference type="SUPFAM" id="SSF55785">
    <property type="entry name" value="PYP-like sensor domain (PAS domain)"/>
    <property type="match status" value="2"/>
</dbReference>
<feature type="compositionally biased region" description="Basic and acidic residues" evidence="6">
    <location>
        <begin position="77"/>
        <end position="86"/>
    </location>
</feature>